<feature type="compositionally biased region" description="Basic and acidic residues" evidence="2">
    <location>
        <begin position="80"/>
        <end position="91"/>
    </location>
</feature>
<dbReference type="InterPro" id="IPR048289">
    <property type="entry name" value="RRM2_NsCP33-like"/>
</dbReference>
<comment type="caution">
    <text evidence="4">The sequence shown here is derived from an EMBL/GenBank/DDBJ whole genome shotgun (WGS) entry which is preliminary data.</text>
</comment>
<feature type="region of interest" description="Disordered" evidence="2">
    <location>
        <begin position="79"/>
        <end position="99"/>
    </location>
</feature>
<reference evidence="4 5" key="1">
    <citation type="journal article" date="2016" name="Environ. Microbiol.">
        <title>Genomic resolution of a cold subsurface aquifer community provides metabolic insights for novel microbes adapted to high CO concentrations.</title>
        <authorList>
            <person name="Probst A.J."/>
            <person name="Castelle C.J."/>
            <person name="Singh A."/>
            <person name="Brown C.T."/>
            <person name="Anantharaman K."/>
            <person name="Sharon I."/>
            <person name="Hug L.A."/>
            <person name="Burstein D."/>
            <person name="Emerson J.B."/>
            <person name="Thomas B.C."/>
            <person name="Banfield J.F."/>
        </authorList>
    </citation>
    <scope>NUCLEOTIDE SEQUENCE [LARGE SCALE GENOMIC DNA]</scope>
    <source>
        <strain evidence="4">CG2_30_43_9</strain>
    </source>
</reference>
<organism evidence="4 5">
    <name type="scientific">Candidatus Nomurabacteria bacterium CG2_30_43_9</name>
    <dbReference type="NCBI Taxonomy" id="1805283"/>
    <lineage>
        <taxon>Bacteria</taxon>
        <taxon>Candidatus Nomuraibacteriota</taxon>
    </lineage>
</organism>
<evidence type="ECO:0000313" key="5">
    <source>
        <dbReference type="Proteomes" id="UP000182059"/>
    </source>
</evidence>
<evidence type="ECO:0000313" key="4">
    <source>
        <dbReference type="EMBL" id="OIP65387.1"/>
    </source>
</evidence>
<dbReference type="EMBL" id="MNYX01000048">
    <property type="protein sequence ID" value="OIP65387.1"/>
    <property type="molecule type" value="Genomic_DNA"/>
</dbReference>
<evidence type="ECO:0000256" key="1">
    <source>
        <dbReference type="ARBA" id="ARBA00022884"/>
    </source>
</evidence>
<dbReference type="InterPro" id="IPR000504">
    <property type="entry name" value="RRM_dom"/>
</dbReference>
<dbReference type="SUPFAM" id="SSF54928">
    <property type="entry name" value="RNA-binding domain, RBD"/>
    <property type="match status" value="1"/>
</dbReference>
<protein>
    <submittedName>
        <fullName evidence="4">RNA-binding protein</fullName>
    </submittedName>
</protein>
<sequence length="99" mass="10867">MAKKLYVGGIPYSTTEDDLKVAFAEMGEVTSSTIIIDKMTGRSKGFGFIEMANDADADKAITEMNGKDFQGRTLTVNEARPLEERAPRREFGGGNRRMG</sequence>
<dbReference type="PANTHER" id="PTHR48027">
    <property type="entry name" value="HETEROGENEOUS NUCLEAR RIBONUCLEOPROTEIN 87F-RELATED"/>
    <property type="match status" value="1"/>
</dbReference>
<dbReference type="AlphaFoldDB" id="A0A1J5FZG8"/>
<gene>
    <name evidence="4" type="ORF">AUK15_01850</name>
</gene>
<dbReference type="PROSITE" id="PS50102">
    <property type="entry name" value="RRM"/>
    <property type="match status" value="1"/>
</dbReference>
<dbReference type="Pfam" id="PF00076">
    <property type="entry name" value="RRM_1"/>
    <property type="match status" value="1"/>
</dbReference>
<dbReference type="InterPro" id="IPR012677">
    <property type="entry name" value="Nucleotide-bd_a/b_plait_sf"/>
</dbReference>
<dbReference type="InterPro" id="IPR035979">
    <property type="entry name" value="RBD_domain_sf"/>
</dbReference>
<accession>A0A1J5FZG8</accession>
<dbReference type="Gene3D" id="3.30.70.330">
    <property type="match status" value="1"/>
</dbReference>
<dbReference type="SMART" id="SM00360">
    <property type="entry name" value="RRM"/>
    <property type="match status" value="1"/>
</dbReference>
<name>A0A1J5FZG8_9BACT</name>
<evidence type="ECO:0000259" key="3">
    <source>
        <dbReference type="PROSITE" id="PS50102"/>
    </source>
</evidence>
<feature type="domain" description="RRM" evidence="3">
    <location>
        <begin position="3"/>
        <end position="81"/>
    </location>
</feature>
<dbReference type="InterPro" id="IPR052462">
    <property type="entry name" value="SLIRP/GR-RBP-like"/>
</dbReference>
<dbReference type="Proteomes" id="UP000182059">
    <property type="component" value="Unassembled WGS sequence"/>
</dbReference>
<keyword evidence="1" id="KW-0694">RNA-binding</keyword>
<dbReference type="CDD" id="cd21608">
    <property type="entry name" value="RRM2_NsCP33_like"/>
    <property type="match status" value="1"/>
</dbReference>
<dbReference type="GO" id="GO:0003723">
    <property type="term" value="F:RNA binding"/>
    <property type="evidence" value="ECO:0007669"/>
    <property type="project" value="UniProtKB-KW"/>
</dbReference>
<proteinExistence type="predicted"/>
<evidence type="ECO:0000256" key="2">
    <source>
        <dbReference type="SAM" id="MobiDB-lite"/>
    </source>
</evidence>